<evidence type="ECO:0000256" key="4">
    <source>
        <dbReference type="SAM" id="SignalP"/>
    </source>
</evidence>
<organism evidence="6 7">
    <name type="scientific">Portunus trituberculatus</name>
    <name type="common">Swimming crab</name>
    <name type="synonym">Neptunus trituberculatus</name>
    <dbReference type="NCBI Taxonomy" id="210409"/>
    <lineage>
        <taxon>Eukaryota</taxon>
        <taxon>Metazoa</taxon>
        <taxon>Ecdysozoa</taxon>
        <taxon>Arthropoda</taxon>
        <taxon>Crustacea</taxon>
        <taxon>Multicrustacea</taxon>
        <taxon>Malacostraca</taxon>
        <taxon>Eumalacostraca</taxon>
        <taxon>Eucarida</taxon>
        <taxon>Decapoda</taxon>
        <taxon>Pleocyemata</taxon>
        <taxon>Brachyura</taxon>
        <taxon>Eubrachyura</taxon>
        <taxon>Portunoidea</taxon>
        <taxon>Portunidae</taxon>
        <taxon>Portuninae</taxon>
        <taxon>Portunus</taxon>
    </lineage>
</organism>
<dbReference type="OrthoDB" id="416786at2759"/>
<gene>
    <name evidence="6" type="ORF">E2C01_082062</name>
</gene>
<dbReference type="InterPro" id="IPR006162">
    <property type="entry name" value="Ppantetheine_attach_site"/>
</dbReference>
<name>A0A5B7IZT0_PORTR</name>
<keyword evidence="7" id="KW-1185">Reference proteome</keyword>
<feature type="signal peptide" evidence="4">
    <location>
        <begin position="1"/>
        <end position="18"/>
    </location>
</feature>
<protein>
    <recommendedName>
        <fullName evidence="5">Carrier domain-containing protein</fullName>
    </recommendedName>
</protein>
<feature type="domain" description="Carrier" evidence="5">
    <location>
        <begin position="22"/>
        <end position="68"/>
    </location>
</feature>
<dbReference type="Proteomes" id="UP000324222">
    <property type="component" value="Unassembled WGS sequence"/>
</dbReference>
<comment type="caution">
    <text evidence="6">The sequence shown here is derived from an EMBL/GenBank/DDBJ whole genome shotgun (WGS) entry which is preliminary data.</text>
</comment>
<evidence type="ECO:0000256" key="2">
    <source>
        <dbReference type="ARBA" id="ARBA00022553"/>
    </source>
</evidence>
<reference evidence="6 7" key="1">
    <citation type="submission" date="2019-05" db="EMBL/GenBank/DDBJ databases">
        <title>Another draft genome of Portunus trituberculatus and its Hox gene families provides insights of decapod evolution.</title>
        <authorList>
            <person name="Jeong J.-H."/>
            <person name="Song I."/>
            <person name="Kim S."/>
            <person name="Choi T."/>
            <person name="Kim D."/>
            <person name="Ryu S."/>
            <person name="Kim W."/>
        </authorList>
    </citation>
    <scope>NUCLEOTIDE SEQUENCE [LARGE SCALE GENOMIC DNA]</scope>
    <source>
        <tissue evidence="6">Muscle</tissue>
    </source>
</reference>
<keyword evidence="1" id="KW-0596">Phosphopantetheine</keyword>
<keyword evidence="2" id="KW-0597">Phosphoprotein</keyword>
<dbReference type="PROSITE" id="PS00012">
    <property type="entry name" value="PHOSPHOPANTETHEINE"/>
    <property type="match status" value="1"/>
</dbReference>
<sequence length="115" mass="12446">MARVLLLTLGRVLGPAVAKGTTLTLDSNFFHVGGNSLNSVLAVTSLKDRGYTVGVGEFMKASSLREVLHSMRKTSQEEEEEDGGNGGSVCSRSITSKKPYKLERLAHSHKEQVLE</sequence>
<dbReference type="Gene3D" id="1.10.1200.10">
    <property type="entry name" value="ACP-like"/>
    <property type="match status" value="1"/>
</dbReference>
<evidence type="ECO:0000313" key="6">
    <source>
        <dbReference type="EMBL" id="MPC87206.1"/>
    </source>
</evidence>
<dbReference type="EMBL" id="VSRR010073806">
    <property type="protein sequence ID" value="MPC87206.1"/>
    <property type="molecule type" value="Genomic_DNA"/>
</dbReference>
<dbReference type="Pfam" id="PF00550">
    <property type="entry name" value="PP-binding"/>
    <property type="match status" value="1"/>
</dbReference>
<feature type="chain" id="PRO_5022820179" description="Carrier domain-containing protein" evidence="4">
    <location>
        <begin position="19"/>
        <end position="115"/>
    </location>
</feature>
<accession>A0A5B7IZT0</accession>
<dbReference type="InterPro" id="IPR009081">
    <property type="entry name" value="PP-bd_ACP"/>
</dbReference>
<evidence type="ECO:0000313" key="7">
    <source>
        <dbReference type="Proteomes" id="UP000324222"/>
    </source>
</evidence>
<proteinExistence type="predicted"/>
<evidence type="ECO:0000256" key="1">
    <source>
        <dbReference type="ARBA" id="ARBA00022450"/>
    </source>
</evidence>
<evidence type="ECO:0000259" key="5">
    <source>
        <dbReference type="Pfam" id="PF00550"/>
    </source>
</evidence>
<feature type="region of interest" description="Disordered" evidence="3">
    <location>
        <begin position="69"/>
        <end position="95"/>
    </location>
</feature>
<dbReference type="SUPFAM" id="SSF47336">
    <property type="entry name" value="ACP-like"/>
    <property type="match status" value="1"/>
</dbReference>
<dbReference type="InterPro" id="IPR036736">
    <property type="entry name" value="ACP-like_sf"/>
</dbReference>
<evidence type="ECO:0000256" key="3">
    <source>
        <dbReference type="SAM" id="MobiDB-lite"/>
    </source>
</evidence>
<dbReference type="AlphaFoldDB" id="A0A5B7IZT0"/>
<keyword evidence="4" id="KW-0732">Signal</keyword>